<proteinExistence type="inferred from homology"/>
<evidence type="ECO:0000256" key="2">
    <source>
        <dbReference type="SAM" id="Phobius"/>
    </source>
</evidence>
<keyword evidence="4" id="KW-0808">Transferase</keyword>
<feature type="domain" description="Glycosyltransferase 2-like" evidence="3">
    <location>
        <begin position="8"/>
        <end position="125"/>
    </location>
</feature>
<evidence type="ECO:0000256" key="1">
    <source>
        <dbReference type="ARBA" id="ARBA00038494"/>
    </source>
</evidence>
<dbReference type="InterPro" id="IPR001173">
    <property type="entry name" value="Glyco_trans_2-like"/>
</dbReference>
<comment type="similarity">
    <text evidence="1">Belongs to the glycosyltransferase 2 family. WaaE/KdtX subfamily.</text>
</comment>
<evidence type="ECO:0000313" key="5">
    <source>
        <dbReference type="Proteomes" id="UP000199029"/>
    </source>
</evidence>
<dbReference type="SUPFAM" id="SSF53448">
    <property type="entry name" value="Nucleotide-diphospho-sugar transferases"/>
    <property type="match status" value="1"/>
</dbReference>
<dbReference type="Gene3D" id="3.90.550.10">
    <property type="entry name" value="Spore Coat Polysaccharide Biosynthesis Protein SpsA, Chain A"/>
    <property type="match status" value="1"/>
</dbReference>
<dbReference type="AlphaFoldDB" id="A0A1I6BRQ9"/>
<dbReference type="Proteomes" id="UP000199029">
    <property type="component" value="Unassembled WGS sequence"/>
</dbReference>
<dbReference type="STRING" id="1227077.SAMN04515668_5007"/>
<keyword evidence="2" id="KW-0812">Transmembrane</keyword>
<dbReference type="InterPro" id="IPR029044">
    <property type="entry name" value="Nucleotide-diphossugar_trans"/>
</dbReference>
<dbReference type="EMBL" id="FOXS01000012">
    <property type="protein sequence ID" value="SFQ83621.1"/>
    <property type="molecule type" value="Genomic_DNA"/>
</dbReference>
<name>A0A1I6BRQ9_HYMAR</name>
<dbReference type="PANTHER" id="PTHR43630">
    <property type="entry name" value="POLY-BETA-1,6-N-ACETYL-D-GLUCOSAMINE SYNTHASE"/>
    <property type="match status" value="1"/>
</dbReference>
<reference evidence="5" key="1">
    <citation type="submission" date="2016-10" db="EMBL/GenBank/DDBJ databases">
        <authorList>
            <person name="Varghese N."/>
            <person name="Submissions S."/>
        </authorList>
    </citation>
    <scope>NUCLEOTIDE SEQUENCE [LARGE SCALE GENOMIC DNA]</scope>
    <source>
        <strain evidence="5">OR362-8,ATCC BAA-1266,JCM 13504</strain>
    </source>
</reference>
<keyword evidence="5" id="KW-1185">Reference proteome</keyword>
<keyword evidence="2" id="KW-1133">Transmembrane helix</keyword>
<protein>
    <submittedName>
        <fullName evidence="4">Glycosyltransferase involved in cell wall bisynthesis</fullName>
    </submittedName>
</protein>
<dbReference type="CDD" id="cd02511">
    <property type="entry name" value="Beta4Glucosyltransferase"/>
    <property type="match status" value="1"/>
</dbReference>
<sequence length="275" mass="31891">MNVPLDLTIAIPVRNEERNLPDCLKAIGSDLASRIVVIDSGSTDRTVEIAHSLGAEVLNFEWDGRFPKKRNWFLRNYAFTTKWVFFLDADEYLTESFKTEMREALKNSTKVGYWLNYTIHFLGRELKGGYPLRKLALFQVGSGEYERIDEDQWSKLDMEVHEHPILDGEIGVIRSKIDHQDFRGVSHYVIKHNEYAGWEAARFLKLTGNNLQPAAKLTWKQQLKYRMMKSIFMGPAYFCGSFFLLGGFRDGARGLAFAILKMSYFTQIYCKLREK</sequence>
<evidence type="ECO:0000259" key="3">
    <source>
        <dbReference type="Pfam" id="PF00535"/>
    </source>
</evidence>
<dbReference type="Pfam" id="PF00535">
    <property type="entry name" value="Glycos_transf_2"/>
    <property type="match status" value="1"/>
</dbReference>
<dbReference type="PANTHER" id="PTHR43630:SF2">
    <property type="entry name" value="GLYCOSYLTRANSFERASE"/>
    <property type="match status" value="1"/>
</dbReference>
<accession>A0A1I6BRQ9</accession>
<dbReference type="RefSeq" id="WP_092679045.1">
    <property type="nucleotide sequence ID" value="NZ_FOXS01000012.1"/>
</dbReference>
<gene>
    <name evidence="4" type="ORF">SAMN04515668_5007</name>
</gene>
<evidence type="ECO:0000313" key="4">
    <source>
        <dbReference type="EMBL" id="SFQ83621.1"/>
    </source>
</evidence>
<dbReference type="OrthoDB" id="9815923at2"/>
<dbReference type="GO" id="GO:0016740">
    <property type="term" value="F:transferase activity"/>
    <property type="evidence" value="ECO:0007669"/>
    <property type="project" value="UniProtKB-KW"/>
</dbReference>
<keyword evidence="2" id="KW-0472">Membrane</keyword>
<organism evidence="4 5">
    <name type="scientific">Hymenobacter arizonensis</name>
    <name type="common">Siccationidurans arizonensis</name>
    <dbReference type="NCBI Taxonomy" id="1227077"/>
    <lineage>
        <taxon>Bacteria</taxon>
        <taxon>Pseudomonadati</taxon>
        <taxon>Bacteroidota</taxon>
        <taxon>Cytophagia</taxon>
        <taxon>Cytophagales</taxon>
        <taxon>Hymenobacteraceae</taxon>
        <taxon>Hymenobacter</taxon>
    </lineage>
</organism>
<feature type="transmembrane region" description="Helical" evidence="2">
    <location>
        <begin position="230"/>
        <end position="248"/>
    </location>
</feature>